<dbReference type="SUPFAM" id="SSF89372">
    <property type="entry name" value="Fucose-specific lectin"/>
    <property type="match status" value="1"/>
</dbReference>
<dbReference type="Gene3D" id="2.120.10.70">
    <property type="entry name" value="Fucose-specific lectin"/>
    <property type="match status" value="1"/>
</dbReference>
<sequence>MDFTWQDLVNYLLAPSGAIPQDIPGIYLLSEEDNCLIEKLWCGSGISEQVFIAEDVRTDTPAVYLLNDDTRLVFYVDTQDVLRRCRYDTDEEEWQVEGEEEGDIIIPQTSKLSGCFTDEGQTVFFQNGLGQLQGIRIQDSGCELLDATPAEPLEGTRHFAIRSADKDLYLFYIGRDKYIHYLIEGSKPGEWHDDVLNSPALDQVVVNFMVIPDKDMNFETHLLTSDRLIGIDKQGVLMDFGKVEGGKFTASTGKECIIESIKLVKDGVKLIAGKVSEAKKK</sequence>
<protein>
    <submittedName>
        <fullName evidence="1">Uncharacterized protein</fullName>
    </submittedName>
</protein>
<comment type="caution">
    <text evidence="1">The sequence shown here is derived from an EMBL/GenBank/DDBJ whole genome shotgun (WGS) entry which is preliminary data.</text>
</comment>
<organism evidence="1 2">
    <name type="scientific">Orbilia javanica</name>
    <dbReference type="NCBI Taxonomy" id="47235"/>
    <lineage>
        <taxon>Eukaryota</taxon>
        <taxon>Fungi</taxon>
        <taxon>Dikarya</taxon>
        <taxon>Ascomycota</taxon>
        <taxon>Pezizomycotina</taxon>
        <taxon>Orbiliomycetes</taxon>
        <taxon>Orbiliales</taxon>
        <taxon>Orbiliaceae</taxon>
        <taxon>Orbilia</taxon>
    </lineage>
</organism>
<keyword evidence="2" id="KW-1185">Reference proteome</keyword>
<proteinExistence type="predicted"/>
<dbReference type="Proteomes" id="UP001313282">
    <property type="component" value="Unassembled WGS sequence"/>
</dbReference>
<accession>A0AAN8NKI2</accession>
<gene>
    <name evidence="1" type="ORF">TWF718_003316</name>
</gene>
<name>A0AAN8NKI2_9PEZI</name>
<evidence type="ECO:0000313" key="1">
    <source>
        <dbReference type="EMBL" id="KAK6329889.1"/>
    </source>
</evidence>
<dbReference type="EMBL" id="JAVHNR010000012">
    <property type="protein sequence ID" value="KAK6329889.1"/>
    <property type="molecule type" value="Genomic_DNA"/>
</dbReference>
<dbReference type="AlphaFoldDB" id="A0AAN8NKI2"/>
<evidence type="ECO:0000313" key="2">
    <source>
        <dbReference type="Proteomes" id="UP001313282"/>
    </source>
</evidence>
<reference evidence="1 2" key="1">
    <citation type="submission" date="2019-10" db="EMBL/GenBank/DDBJ databases">
        <authorList>
            <person name="Palmer J.M."/>
        </authorList>
    </citation>
    <scope>NUCLEOTIDE SEQUENCE [LARGE SCALE GENOMIC DNA]</scope>
    <source>
        <strain evidence="1 2">TWF718</strain>
    </source>
</reference>